<dbReference type="SUPFAM" id="SSF52172">
    <property type="entry name" value="CheY-like"/>
    <property type="match status" value="1"/>
</dbReference>
<dbReference type="Gene3D" id="3.40.50.2300">
    <property type="match status" value="1"/>
</dbReference>
<evidence type="ECO:0000256" key="1">
    <source>
        <dbReference type="ARBA" id="ARBA00022553"/>
    </source>
</evidence>
<reference evidence="4 5" key="1">
    <citation type="submission" date="2017-03" db="EMBL/GenBank/DDBJ databases">
        <authorList>
            <person name="Afonso C.L."/>
            <person name="Miller P.J."/>
            <person name="Scott M.A."/>
            <person name="Spackman E."/>
            <person name="Goraichik I."/>
            <person name="Dimitrov K.M."/>
            <person name="Suarez D.L."/>
            <person name="Swayne D.E."/>
        </authorList>
    </citation>
    <scope>NUCLEOTIDE SEQUENCE [LARGE SCALE GENOMIC DNA]</scope>
    <source>
        <strain evidence="4">PRJEB14757</strain>
    </source>
</reference>
<dbReference type="PROSITE" id="PS50110">
    <property type="entry name" value="RESPONSE_REGULATORY"/>
    <property type="match status" value="1"/>
</dbReference>
<protein>
    <submittedName>
        <fullName evidence="4">Chemotaxis protein CheY (Modular protein)</fullName>
    </submittedName>
</protein>
<dbReference type="AlphaFoldDB" id="A0A1W1HGR7"/>
<dbReference type="GO" id="GO:0000160">
    <property type="term" value="P:phosphorelay signal transduction system"/>
    <property type="evidence" value="ECO:0007669"/>
    <property type="project" value="InterPro"/>
</dbReference>
<dbReference type="STRING" id="1246637.MTBBW1_410019"/>
<proteinExistence type="predicted"/>
<dbReference type="Gene3D" id="1.25.40.10">
    <property type="entry name" value="Tetratricopeptide repeat domain"/>
    <property type="match status" value="1"/>
</dbReference>
<dbReference type="SUPFAM" id="SSF48452">
    <property type="entry name" value="TPR-like"/>
    <property type="match status" value="1"/>
</dbReference>
<gene>
    <name evidence="4" type="ORF">MTBBW1_410019</name>
</gene>
<dbReference type="InterPro" id="IPR050595">
    <property type="entry name" value="Bact_response_regulator"/>
</dbReference>
<dbReference type="PANTHER" id="PTHR44591:SF3">
    <property type="entry name" value="RESPONSE REGULATORY DOMAIN-CONTAINING PROTEIN"/>
    <property type="match status" value="1"/>
</dbReference>
<organism evidence="4 5">
    <name type="scientific">Desulfamplus magnetovallimortis</name>
    <dbReference type="NCBI Taxonomy" id="1246637"/>
    <lineage>
        <taxon>Bacteria</taxon>
        <taxon>Pseudomonadati</taxon>
        <taxon>Thermodesulfobacteriota</taxon>
        <taxon>Desulfobacteria</taxon>
        <taxon>Desulfobacterales</taxon>
        <taxon>Desulfobacteraceae</taxon>
        <taxon>Desulfamplus</taxon>
    </lineage>
</organism>
<dbReference type="EMBL" id="FWEV01000283">
    <property type="protein sequence ID" value="SLM31664.1"/>
    <property type="molecule type" value="Genomic_DNA"/>
</dbReference>
<sequence>MIDIETMSVLIVDDMRSMRLSIRNMFKQLRLGSTIRHAENGREALKMLNEGLFDLAVIDWNMPVMNGVELLGKIRNSKTLRDMPVIMVTAEADRDTVINVAETEIDAYLLKPLTMKALEEKVKNVIESANNPDKATIHLQKARELEEAGDIDGAINEMRISLKEKPNASRILRNIGLLYKKNNNEKMTEKCLVKAVSVNRQDDVSRFLLVDFYLEKNDLPNALNYYEKGRLTGQQAVEKGMLLAEKLIEQGMSSSAVSIFTQILSKSRENLSMRETIVNVCVQNGEYNYAKSLLKKIVEEQPERYDLELKLAKLYAGTNETDQALICFEQLDNSSGLDKILTPEQIISIKIWLAKFYMQNKKPFIADNHINQILKIDPSNETALKLRQINS</sequence>
<accession>A0A1W1HGR7</accession>
<dbReference type="Proteomes" id="UP000191931">
    <property type="component" value="Unassembled WGS sequence"/>
</dbReference>
<dbReference type="OrthoDB" id="9786548at2"/>
<feature type="modified residue" description="4-aspartylphosphate" evidence="2">
    <location>
        <position position="59"/>
    </location>
</feature>
<evidence type="ECO:0000256" key="2">
    <source>
        <dbReference type="PROSITE-ProRule" id="PRU00169"/>
    </source>
</evidence>
<dbReference type="InterPro" id="IPR011990">
    <property type="entry name" value="TPR-like_helical_dom_sf"/>
</dbReference>
<dbReference type="InterPro" id="IPR001789">
    <property type="entry name" value="Sig_transdc_resp-reg_receiver"/>
</dbReference>
<dbReference type="PANTHER" id="PTHR44591">
    <property type="entry name" value="STRESS RESPONSE REGULATOR PROTEIN 1"/>
    <property type="match status" value="1"/>
</dbReference>
<dbReference type="Pfam" id="PF00072">
    <property type="entry name" value="Response_reg"/>
    <property type="match status" value="1"/>
</dbReference>
<dbReference type="Pfam" id="PF14559">
    <property type="entry name" value="TPR_19"/>
    <property type="match status" value="1"/>
</dbReference>
<dbReference type="InterPro" id="IPR011006">
    <property type="entry name" value="CheY-like_superfamily"/>
</dbReference>
<evidence type="ECO:0000259" key="3">
    <source>
        <dbReference type="PROSITE" id="PS50110"/>
    </source>
</evidence>
<feature type="domain" description="Response regulatory" evidence="3">
    <location>
        <begin position="8"/>
        <end position="126"/>
    </location>
</feature>
<evidence type="ECO:0000313" key="5">
    <source>
        <dbReference type="Proteomes" id="UP000191931"/>
    </source>
</evidence>
<name>A0A1W1HGR7_9BACT</name>
<keyword evidence="5" id="KW-1185">Reference proteome</keyword>
<dbReference type="RefSeq" id="WP_080800628.1">
    <property type="nucleotide sequence ID" value="NZ_LT828541.1"/>
</dbReference>
<dbReference type="SMART" id="SM00448">
    <property type="entry name" value="REC"/>
    <property type="match status" value="1"/>
</dbReference>
<evidence type="ECO:0000313" key="4">
    <source>
        <dbReference type="EMBL" id="SLM31664.1"/>
    </source>
</evidence>
<keyword evidence="1 2" id="KW-0597">Phosphoprotein</keyword>